<proteinExistence type="predicted"/>
<feature type="transmembrane region" description="Helical" evidence="6">
    <location>
        <begin position="170"/>
        <end position="195"/>
    </location>
</feature>
<dbReference type="PANTHER" id="PTHR15549:SF26">
    <property type="entry name" value="AXIAL BUDDING PATTERN PROTEIN 2-RELATED"/>
    <property type="match status" value="1"/>
</dbReference>
<keyword evidence="2 6" id="KW-0812">Transmembrane</keyword>
<evidence type="ECO:0000256" key="6">
    <source>
        <dbReference type="SAM" id="Phobius"/>
    </source>
</evidence>
<dbReference type="Proteomes" id="UP000325672">
    <property type="component" value="Unassembled WGS sequence"/>
</dbReference>
<keyword evidence="3 6" id="KW-1133">Transmembrane helix</keyword>
<accession>A0A5N6T4N2</accession>
<evidence type="ECO:0000256" key="1">
    <source>
        <dbReference type="ARBA" id="ARBA00004167"/>
    </source>
</evidence>
<dbReference type="GeneID" id="43643152"/>
<evidence type="ECO:0000256" key="3">
    <source>
        <dbReference type="ARBA" id="ARBA00022989"/>
    </source>
</evidence>
<dbReference type="InterPro" id="IPR051694">
    <property type="entry name" value="Immunoregulatory_rcpt-like"/>
</dbReference>
<dbReference type="EMBL" id="ML743558">
    <property type="protein sequence ID" value="KAE8141274.1"/>
    <property type="molecule type" value="Genomic_DNA"/>
</dbReference>
<dbReference type="RefSeq" id="XP_031917337.1">
    <property type="nucleotide sequence ID" value="XM_032058942.1"/>
</dbReference>
<dbReference type="OrthoDB" id="4779287at2759"/>
<evidence type="ECO:0008006" key="9">
    <source>
        <dbReference type="Google" id="ProtNLM"/>
    </source>
</evidence>
<evidence type="ECO:0000313" key="8">
    <source>
        <dbReference type="Proteomes" id="UP000325672"/>
    </source>
</evidence>
<feature type="region of interest" description="Disordered" evidence="5">
    <location>
        <begin position="128"/>
        <end position="169"/>
    </location>
</feature>
<name>A0A5N6T4N2_ASPPS</name>
<dbReference type="GO" id="GO:0016020">
    <property type="term" value="C:membrane"/>
    <property type="evidence" value="ECO:0007669"/>
    <property type="project" value="UniProtKB-SubCell"/>
</dbReference>
<sequence length="253" mass="26399">MVSYDPPYGFPLRRNGTCLASETSCGKTWGNFYACCPGDSVCPGATQSIQNNVCCPTESDCTAPLKATPHCANETGIMYNHTGYFCCLPGQTGFWTDNPNNAVGCSDEAPTARGETILVTKTQSFESTSSTAAATTSTSTGSTSTSLTPAATTTTSSSESSNSSSSSNHAGAIAGGVVGGVAGVALIVALLWYFVIRGRKRSQQPPPGEGAILVTSSPQPPLKPPTELEAPKRQYELESQMDQPVHELPTNRD</sequence>
<protein>
    <recommendedName>
        <fullName evidence="9">Mid2 domain-containing protein</fullName>
    </recommendedName>
</protein>
<keyword evidence="8" id="KW-1185">Reference proteome</keyword>
<dbReference type="PANTHER" id="PTHR15549">
    <property type="entry name" value="PAIRED IMMUNOGLOBULIN-LIKE TYPE 2 RECEPTOR"/>
    <property type="match status" value="1"/>
</dbReference>
<evidence type="ECO:0000256" key="2">
    <source>
        <dbReference type="ARBA" id="ARBA00022692"/>
    </source>
</evidence>
<evidence type="ECO:0000313" key="7">
    <source>
        <dbReference type="EMBL" id="KAE8141274.1"/>
    </source>
</evidence>
<evidence type="ECO:0000256" key="5">
    <source>
        <dbReference type="SAM" id="MobiDB-lite"/>
    </source>
</evidence>
<dbReference type="GO" id="GO:0071944">
    <property type="term" value="C:cell periphery"/>
    <property type="evidence" value="ECO:0007669"/>
    <property type="project" value="UniProtKB-ARBA"/>
</dbReference>
<feature type="region of interest" description="Disordered" evidence="5">
    <location>
        <begin position="201"/>
        <end position="253"/>
    </location>
</feature>
<keyword evidence="4 6" id="KW-0472">Membrane</keyword>
<gene>
    <name evidence="7" type="ORF">BDV38DRAFT_279179</name>
</gene>
<dbReference type="AlphaFoldDB" id="A0A5N6T4N2"/>
<evidence type="ECO:0000256" key="4">
    <source>
        <dbReference type="ARBA" id="ARBA00023136"/>
    </source>
</evidence>
<reference evidence="7 8" key="1">
    <citation type="submission" date="2019-04" db="EMBL/GenBank/DDBJ databases">
        <title>Friends and foes A comparative genomics study of 23 Aspergillus species from section Flavi.</title>
        <authorList>
            <consortium name="DOE Joint Genome Institute"/>
            <person name="Kjaerbolling I."/>
            <person name="Vesth T."/>
            <person name="Frisvad J.C."/>
            <person name="Nybo J.L."/>
            <person name="Theobald S."/>
            <person name="Kildgaard S."/>
            <person name="Isbrandt T."/>
            <person name="Kuo A."/>
            <person name="Sato A."/>
            <person name="Lyhne E.K."/>
            <person name="Kogle M.E."/>
            <person name="Wiebenga A."/>
            <person name="Kun R.S."/>
            <person name="Lubbers R.J."/>
            <person name="Makela M.R."/>
            <person name="Barry K."/>
            <person name="Chovatia M."/>
            <person name="Clum A."/>
            <person name="Daum C."/>
            <person name="Haridas S."/>
            <person name="He G."/>
            <person name="LaButti K."/>
            <person name="Lipzen A."/>
            <person name="Mondo S."/>
            <person name="Riley R."/>
            <person name="Salamov A."/>
            <person name="Simmons B.A."/>
            <person name="Magnuson J.K."/>
            <person name="Henrissat B."/>
            <person name="Mortensen U.H."/>
            <person name="Larsen T.O."/>
            <person name="Devries R.P."/>
            <person name="Grigoriev I.V."/>
            <person name="Machida M."/>
            <person name="Baker S.E."/>
            <person name="Andersen M.R."/>
        </authorList>
    </citation>
    <scope>NUCLEOTIDE SEQUENCE [LARGE SCALE GENOMIC DNA]</scope>
    <source>
        <strain evidence="7 8">CBS 117625</strain>
    </source>
</reference>
<organism evidence="7 8">
    <name type="scientific">Aspergillus pseudotamarii</name>
    <dbReference type="NCBI Taxonomy" id="132259"/>
    <lineage>
        <taxon>Eukaryota</taxon>
        <taxon>Fungi</taxon>
        <taxon>Dikarya</taxon>
        <taxon>Ascomycota</taxon>
        <taxon>Pezizomycotina</taxon>
        <taxon>Eurotiomycetes</taxon>
        <taxon>Eurotiomycetidae</taxon>
        <taxon>Eurotiales</taxon>
        <taxon>Aspergillaceae</taxon>
        <taxon>Aspergillus</taxon>
        <taxon>Aspergillus subgen. Circumdati</taxon>
    </lineage>
</organism>
<comment type="subcellular location">
    <subcellularLocation>
        <location evidence="1">Membrane</location>
        <topology evidence="1">Single-pass membrane protein</topology>
    </subcellularLocation>
</comment>